<dbReference type="Pfam" id="PF13333">
    <property type="entry name" value="rve_2"/>
    <property type="match status" value="1"/>
</dbReference>
<dbReference type="InterPro" id="IPR036397">
    <property type="entry name" value="RNaseH_sf"/>
</dbReference>
<gene>
    <name evidence="2" type="ORF">SAMN04489751_1974</name>
</gene>
<evidence type="ECO:0000313" key="3">
    <source>
        <dbReference type="Proteomes" id="UP000199700"/>
    </source>
</evidence>
<dbReference type="InterPro" id="IPR001584">
    <property type="entry name" value="Integrase_cat-core"/>
</dbReference>
<dbReference type="GO" id="GO:0015074">
    <property type="term" value="P:DNA integration"/>
    <property type="evidence" value="ECO:0007669"/>
    <property type="project" value="InterPro"/>
</dbReference>
<dbReference type="NCBIfam" id="NF033516">
    <property type="entry name" value="transpos_IS3"/>
    <property type="match status" value="1"/>
</dbReference>
<reference evidence="2" key="1">
    <citation type="submission" date="2016-10" db="EMBL/GenBank/DDBJ databases">
        <authorList>
            <person name="Varghese N."/>
            <person name="Submissions S."/>
        </authorList>
    </citation>
    <scope>NUCLEOTIDE SEQUENCE [LARGE SCALE GENOMIC DNA]</scope>
    <source>
        <strain evidence="2">DSM 22082</strain>
    </source>
</reference>
<keyword evidence="3" id="KW-1185">Reference proteome</keyword>
<dbReference type="PANTHER" id="PTHR46889">
    <property type="entry name" value="TRANSPOSASE INSF FOR INSERTION SEQUENCE IS3B-RELATED"/>
    <property type="match status" value="1"/>
</dbReference>
<evidence type="ECO:0000259" key="1">
    <source>
        <dbReference type="PROSITE" id="PS50994"/>
    </source>
</evidence>
<dbReference type="Gene3D" id="3.30.420.10">
    <property type="entry name" value="Ribonuclease H-like superfamily/Ribonuclease H"/>
    <property type="match status" value="1"/>
</dbReference>
<dbReference type="Proteomes" id="UP000199700">
    <property type="component" value="Chromosome"/>
</dbReference>
<dbReference type="PROSITE" id="PS50994">
    <property type="entry name" value="INTEGRASE"/>
    <property type="match status" value="1"/>
</dbReference>
<organism evidence="2 3">
    <name type="scientific">Brevibacterium sandarakinum</name>
    <dbReference type="NCBI Taxonomy" id="629680"/>
    <lineage>
        <taxon>Bacteria</taxon>
        <taxon>Bacillati</taxon>
        <taxon>Actinomycetota</taxon>
        <taxon>Actinomycetes</taxon>
        <taxon>Micrococcales</taxon>
        <taxon>Brevibacteriaceae</taxon>
        <taxon>Brevibacterium</taxon>
    </lineage>
</organism>
<dbReference type="SUPFAM" id="SSF53098">
    <property type="entry name" value="Ribonuclease H-like"/>
    <property type="match status" value="1"/>
</dbReference>
<name>A0A1H1S2F5_BRESA</name>
<dbReference type="GO" id="GO:0003676">
    <property type="term" value="F:nucleic acid binding"/>
    <property type="evidence" value="ECO:0007669"/>
    <property type="project" value="InterPro"/>
</dbReference>
<feature type="domain" description="Integrase catalytic" evidence="1">
    <location>
        <begin position="125"/>
        <end position="288"/>
    </location>
</feature>
<accession>A0A1H1S2F5</accession>
<proteinExistence type="predicted"/>
<sequence length="294" mass="32992">MRELAADGIPVAVSCRVLKLSRQPYYRWLEAPIPEADVTEAYRANALFDAHRDDPEFGYRYLADEAEASGQPMAVRTAWRLCSTNAWFSAFGKGRAKNGKKPGPPVHDDLCAVVDADGKTRHEFRADAPNQLWLTDISEHHTDEGKLYLCAVKDAYSARIVGYSISSRMKARLAVDALEMAVTRRGDVAGCVTHSDRGSQFRSKKFTRTLDRHGIIGSMGRVGAAGDNAAMESFFALLQKNVLDRRRWATRDQLRIAIVTWIERTYHRRRRQARLGRLTPVEYEAIIEPAALAA</sequence>
<dbReference type="InterPro" id="IPR050900">
    <property type="entry name" value="Transposase_IS3/IS150/IS904"/>
</dbReference>
<dbReference type="Pfam" id="PF00665">
    <property type="entry name" value="rve"/>
    <property type="match status" value="1"/>
</dbReference>
<dbReference type="InterPro" id="IPR012337">
    <property type="entry name" value="RNaseH-like_sf"/>
</dbReference>
<dbReference type="AlphaFoldDB" id="A0A1H1S2F5"/>
<evidence type="ECO:0000313" key="2">
    <source>
        <dbReference type="EMBL" id="SDS42154.1"/>
    </source>
</evidence>
<dbReference type="PANTHER" id="PTHR46889:SF5">
    <property type="entry name" value="INTEGRASE PROTEIN"/>
    <property type="match status" value="1"/>
</dbReference>
<dbReference type="InterPro" id="IPR048020">
    <property type="entry name" value="Transpos_IS3"/>
</dbReference>
<dbReference type="STRING" id="629680.SAMN04489751_1974"/>
<protein>
    <submittedName>
        <fullName evidence="2">Transposase InsO and inactivated derivatives</fullName>
    </submittedName>
</protein>
<dbReference type="EMBL" id="LT629739">
    <property type="protein sequence ID" value="SDS42154.1"/>
    <property type="molecule type" value="Genomic_DNA"/>
</dbReference>